<dbReference type="EMBL" id="BAABCA010000002">
    <property type="protein sequence ID" value="GAA4233450.1"/>
    <property type="molecule type" value="Genomic_DNA"/>
</dbReference>
<evidence type="ECO:0000313" key="4">
    <source>
        <dbReference type="EMBL" id="GAA4233450.1"/>
    </source>
</evidence>
<sequence length="239" mass="26365">MRIYKCLLFTLFLVVSACKKDVKTTFTESDFNTEANVNVHVNIPVAAGDADIVTKINSTVKHSAIAALQIGEFQDEDINSIESAALNFTNEYKAFKTDFPDSPELWKAQIDGEVLSQSAELISVSLTSYINTGGAHGTMHISLLNFNAETGEHVENTKLFNDAEGFKKIAKTYFDNAVKDKALLDVSDSFKLPENIGFNDEGIVLLYNTFEIAPYASGIIEFMIPFDEVASYLVFNSSL</sequence>
<protein>
    <recommendedName>
        <fullName evidence="6">DUF3298/DUF4163 domain-containing protein</fullName>
    </recommendedName>
</protein>
<feature type="domain" description="DUF3298" evidence="2">
    <location>
        <begin position="176"/>
        <end position="227"/>
    </location>
</feature>
<evidence type="ECO:0000256" key="1">
    <source>
        <dbReference type="SAM" id="SignalP"/>
    </source>
</evidence>
<accession>A0ABP8C550</accession>
<gene>
    <name evidence="4" type="ORF">GCM10022291_10420</name>
</gene>
<dbReference type="Proteomes" id="UP001501496">
    <property type="component" value="Unassembled WGS sequence"/>
</dbReference>
<feature type="signal peptide" evidence="1">
    <location>
        <begin position="1"/>
        <end position="19"/>
    </location>
</feature>
<dbReference type="Pfam" id="PF13739">
    <property type="entry name" value="PdaC"/>
    <property type="match status" value="1"/>
</dbReference>
<dbReference type="PROSITE" id="PS51257">
    <property type="entry name" value="PROKAR_LIPOPROTEIN"/>
    <property type="match status" value="1"/>
</dbReference>
<evidence type="ECO:0000313" key="5">
    <source>
        <dbReference type="Proteomes" id="UP001501496"/>
    </source>
</evidence>
<dbReference type="InterPro" id="IPR025303">
    <property type="entry name" value="PdaC"/>
</dbReference>
<proteinExistence type="predicted"/>
<dbReference type="Gene3D" id="3.90.640.20">
    <property type="entry name" value="Heat-shock cognate protein, ATPase"/>
    <property type="match status" value="1"/>
</dbReference>
<dbReference type="InterPro" id="IPR037126">
    <property type="entry name" value="PdaC/RsiV-like_sf"/>
</dbReference>
<keyword evidence="1" id="KW-0732">Signal</keyword>
<evidence type="ECO:0008006" key="6">
    <source>
        <dbReference type="Google" id="ProtNLM"/>
    </source>
</evidence>
<feature type="chain" id="PRO_5045471923" description="DUF3298/DUF4163 domain-containing protein" evidence="1">
    <location>
        <begin position="20"/>
        <end position="239"/>
    </location>
</feature>
<keyword evidence="5" id="KW-1185">Reference proteome</keyword>
<feature type="domain" description="Deacetylase PdaC" evidence="3">
    <location>
        <begin position="34"/>
        <end position="137"/>
    </location>
</feature>
<reference evidence="5" key="1">
    <citation type="journal article" date="2019" name="Int. J. Syst. Evol. Microbiol.">
        <title>The Global Catalogue of Microorganisms (GCM) 10K type strain sequencing project: providing services to taxonomists for standard genome sequencing and annotation.</title>
        <authorList>
            <consortium name="The Broad Institute Genomics Platform"/>
            <consortium name="The Broad Institute Genome Sequencing Center for Infectious Disease"/>
            <person name="Wu L."/>
            <person name="Ma J."/>
        </authorList>
    </citation>
    <scope>NUCLEOTIDE SEQUENCE [LARGE SCALE GENOMIC DNA]</scope>
    <source>
        <strain evidence="5">JCM 17630</strain>
    </source>
</reference>
<dbReference type="Pfam" id="PF11738">
    <property type="entry name" value="DUF3298"/>
    <property type="match status" value="1"/>
</dbReference>
<dbReference type="RefSeq" id="WP_344787050.1">
    <property type="nucleotide sequence ID" value="NZ_BAABCA010000002.1"/>
</dbReference>
<organism evidence="4 5">
    <name type="scientific">Postechiella marina</name>
    <dbReference type="NCBI Taxonomy" id="943941"/>
    <lineage>
        <taxon>Bacteria</taxon>
        <taxon>Pseudomonadati</taxon>
        <taxon>Bacteroidota</taxon>
        <taxon>Flavobacteriia</taxon>
        <taxon>Flavobacteriales</taxon>
        <taxon>Flavobacteriaceae</taxon>
        <taxon>Postechiella</taxon>
    </lineage>
</organism>
<dbReference type="InterPro" id="IPR021729">
    <property type="entry name" value="DUF3298"/>
</dbReference>
<name>A0ABP8C550_9FLAO</name>
<evidence type="ECO:0000259" key="3">
    <source>
        <dbReference type="Pfam" id="PF13739"/>
    </source>
</evidence>
<evidence type="ECO:0000259" key="2">
    <source>
        <dbReference type="Pfam" id="PF11738"/>
    </source>
</evidence>
<comment type="caution">
    <text evidence="4">The sequence shown here is derived from an EMBL/GenBank/DDBJ whole genome shotgun (WGS) entry which is preliminary data.</text>
</comment>
<dbReference type="Gene3D" id="3.30.565.40">
    <property type="entry name" value="Fervidobacterium nodosum Rt17-B1 like"/>
    <property type="match status" value="1"/>
</dbReference>